<keyword evidence="2 4" id="KW-0238">DNA-binding</keyword>
<name>A0A432M5P8_9GAMM</name>
<sequence length="200" mass="22616">MAMRTKPIPESAPETPRRAADRIRETAFDLFYREGIRAVGVEEIVSQAGVTKPSLYRAFESKDELIAAYLRDYDQRFRERFEAPGAEHPRDPKAHLLAYLDRLATRACHDDYRGCGLTNAVIEYPEREHPAHQVAVQSKQNLRERLREMCREMGARDPDELADGLLLLLEGSYVSGQAFGEGGPARMLGVMARRLIEASI</sequence>
<dbReference type="SUPFAM" id="SSF46689">
    <property type="entry name" value="Homeodomain-like"/>
    <property type="match status" value="1"/>
</dbReference>
<evidence type="ECO:0000256" key="4">
    <source>
        <dbReference type="PROSITE-ProRule" id="PRU00335"/>
    </source>
</evidence>
<dbReference type="AlphaFoldDB" id="A0A432M5P8"/>
<feature type="DNA-binding region" description="H-T-H motif" evidence="4">
    <location>
        <begin position="40"/>
        <end position="59"/>
    </location>
</feature>
<proteinExistence type="predicted"/>
<dbReference type="PANTHER" id="PTHR47506">
    <property type="entry name" value="TRANSCRIPTIONAL REGULATORY PROTEIN"/>
    <property type="match status" value="1"/>
</dbReference>
<dbReference type="PRINTS" id="PR00455">
    <property type="entry name" value="HTHTETR"/>
</dbReference>
<comment type="caution">
    <text evidence="6">The sequence shown here is derived from an EMBL/GenBank/DDBJ whole genome shotgun (WGS) entry which is preliminary data.</text>
</comment>
<evidence type="ECO:0000256" key="1">
    <source>
        <dbReference type="ARBA" id="ARBA00023015"/>
    </source>
</evidence>
<keyword evidence="1" id="KW-0805">Transcription regulation</keyword>
<feature type="domain" description="HTH tetR-type" evidence="5">
    <location>
        <begin position="17"/>
        <end position="77"/>
    </location>
</feature>
<dbReference type="GO" id="GO:0003677">
    <property type="term" value="F:DNA binding"/>
    <property type="evidence" value="ECO:0007669"/>
    <property type="project" value="UniProtKB-UniRule"/>
</dbReference>
<organism evidence="6 7">
    <name type="scientific">Dyella choica</name>
    <dbReference type="NCBI Taxonomy" id="1927959"/>
    <lineage>
        <taxon>Bacteria</taxon>
        <taxon>Pseudomonadati</taxon>
        <taxon>Pseudomonadota</taxon>
        <taxon>Gammaproteobacteria</taxon>
        <taxon>Lysobacterales</taxon>
        <taxon>Rhodanobacteraceae</taxon>
        <taxon>Dyella</taxon>
    </lineage>
</organism>
<dbReference type="PANTHER" id="PTHR47506:SF1">
    <property type="entry name" value="HTH-TYPE TRANSCRIPTIONAL REGULATOR YJDC"/>
    <property type="match status" value="1"/>
</dbReference>
<dbReference type="Pfam" id="PF00440">
    <property type="entry name" value="TetR_N"/>
    <property type="match status" value="1"/>
</dbReference>
<dbReference type="InterPro" id="IPR009057">
    <property type="entry name" value="Homeodomain-like_sf"/>
</dbReference>
<evidence type="ECO:0000313" key="6">
    <source>
        <dbReference type="EMBL" id="RUL75310.1"/>
    </source>
</evidence>
<keyword evidence="3" id="KW-0804">Transcription</keyword>
<keyword evidence="7" id="KW-1185">Reference proteome</keyword>
<dbReference type="EMBL" id="RYYV01000007">
    <property type="protein sequence ID" value="RUL75310.1"/>
    <property type="molecule type" value="Genomic_DNA"/>
</dbReference>
<reference evidence="6 7" key="1">
    <citation type="submission" date="2018-12" db="EMBL/GenBank/DDBJ databases">
        <title>Dyella dinghuensis sp. nov. DHOA06 and Dyella choica sp. nov. 4M-K27, isolated from forest soil.</title>
        <authorList>
            <person name="Qiu L.-H."/>
            <person name="Gao Z.-H."/>
        </authorList>
    </citation>
    <scope>NUCLEOTIDE SEQUENCE [LARGE SCALE GENOMIC DNA]</scope>
    <source>
        <strain evidence="6 7">4M-K27</strain>
    </source>
</reference>
<dbReference type="InterPro" id="IPR036271">
    <property type="entry name" value="Tet_transcr_reg_TetR-rel_C_sf"/>
</dbReference>
<dbReference type="InterPro" id="IPR001647">
    <property type="entry name" value="HTH_TetR"/>
</dbReference>
<dbReference type="Proteomes" id="UP000274358">
    <property type="component" value="Unassembled WGS sequence"/>
</dbReference>
<dbReference type="SUPFAM" id="SSF48498">
    <property type="entry name" value="Tetracyclin repressor-like, C-terminal domain"/>
    <property type="match status" value="1"/>
</dbReference>
<dbReference type="Gene3D" id="1.10.357.10">
    <property type="entry name" value="Tetracycline Repressor, domain 2"/>
    <property type="match status" value="1"/>
</dbReference>
<protein>
    <submittedName>
        <fullName evidence="6">TetR/AcrR family transcriptional regulator</fullName>
    </submittedName>
</protein>
<evidence type="ECO:0000256" key="2">
    <source>
        <dbReference type="ARBA" id="ARBA00023125"/>
    </source>
</evidence>
<dbReference type="OrthoDB" id="116240at2"/>
<gene>
    <name evidence="6" type="ORF">EKH80_11320</name>
</gene>
<accession>A0A432M5P8</accession>
<evidence type="ECO:0000259" key="5">
    <source>
        <dbReference type="PROSITE" id="PS50977"/>
    </source>
</evidence>
<dbReference type="PROSITE" id="PS50977">
    <property type="entry name" value="HTH_TETR_2"/>
    <property type="match status" value="1"/>
</dbReference>
<evidence type="ECO:0000256" key="3">
    <source>
        <dbReference type="ARBA" id="ARBA00023163"/>
    </source>
</evidence>
<evidence type="ECO:0000313" key="7">
    <source>
        <dbReference type="Proteomes" id="UP000274358"/>
    </source>
</evidence>